<dbReference type="AlphaFoldDB" id="A0A5J4TNE9"/>
<sequence length="243" mass="27104">MIKVLEWDIGHPLIPEVDLVTDVGDGGNTEVGNNEEGLIGSKIMKTNEEEAEDDKRGDRRDRDIAQFVETQEHGNSEENEVCPMKQQTIAIRTKVLGDNRKIKGILHFFVVMAVFTKGTKPSHPVSQWKRTESKIKKVTQIKQFTAQAKEEAEVEAKKEKLEKDKIAAEKEQAKLDKEKAAADKAKAEADAQKKADAEKAKAEADAKKAEADKAKADKAKAAKKEQDDHSQYSQPPLRTLCEK</sequence>
<name>A0A5J4TNE9_9EUKA</name>
<reference evidence="2 3" key="1">
    <citation type="submission" date="2019-03" db="EMBL/GenBank/DDBJ databases">
        <title>Single cell metagenomics reveals metabolic interactions within the superorganism composed of flagellate Streblomastix strix and complex community of Bacteroidetes bacteria on its surface.</title>
        <authorList>
            <person name="Treitli S.C."/>
            <person name="Kolisko M."/>
            <person name="Husnik F."/>
            <person name="Keeling P."/>
            <person name="Hampl V."/>
        </authorList>
    </citation>
    <scope>NUCLEOTIDE SEQUENCE [LARGE SCALE GENOMIC DNA]</scope>
    <source>
        <strain evidence="2">ST1C</strain>
    </source>
</reference>
<gene>
    <name evidence="2" type="ORF">EZS28_045509</name>
</gene>
<organism evidence="2 3">
    <name type="scientific">Streblomastix strix</name>
    <dbReference type="NCBI Taxonomy" id="222440"/>
    <lineage>
        <taxon>Eukaryota</taxon>
        <taxon>Metamonada</taxon>
        <taxon>Preaxostyla</taxon>
        <taxon>Oxymonadida</taxon>
        <taxon>Streblomastigidae</taxon>
        <taxon>Streblomastix</taxon>
    </lineage>
</organism>
<accession>A0A5J4TNE9</accession>
<proteinExistence type="predicted"/>
<evidence type="ECO:0000313" key="2">
    <source>
        <dbReference type="EMBL" id="KAA6358965.1"/>
    </source>
</evidence>
<feature type="region of interest" description="Disordered" evidence="1">
    <location>
        <begin position="172"/>
        <end position="243"/>
    </location>
</feature>
<feature type="compositionally biased region" description="Basic and acidic residues" evidence="1">
    <location>
        <begin position="172"/>
        <end position="230"/>
    </location>
</feature>
<evidence type="ECO:0000313" key="3">
    <source>
        <dbReference type="Proteomes" id="UP000324800"/>
    </source>
</evidence>
<dbReference type="EMBL" id="SNRW01029114">
    <property type="protein sequence ID" value="KAA6358965.1"/>
    <property type="molecule type" value="Genomic_DNA"/>
</dbReference>
<comment type="caution">
    <text evidence="2">The sequence shown here is derived from an EMBL/GenBank/DDBJ whole genome shotgun (WGS) entry which is preliminary data.</text>
</comment>
<dbReference type="Proteomes" id="UP000324800">
    <property type="component" value="Unassembled WGS sequence"/>
</dbReference>
<evidence type="ECO:0000256" key="1">
    <source>
        <dbReference type="SAM" id="MobiDB-lite"/>
    </source>
</evidence>
<feature type="non-terminal residue" evidence="2">
    <location>
        <position position="243"/>
    </location>
</feature>
<protein>
    <submittedName>
        <fullName evidence="2">Uncharacterized protein</fullName>
    </submittedName>
</protein>